<dbReference type="Gene3D" id="3.40.50.20">
    <property type="match status" value="1"/>
</dbReference>
<dbReference type="GO" id="GO:0005524">
    <property type="term" value="F:ATP binding"/>
    <property type="evidence" value="ECO:0007669"/>
    <property type="project" value="UniProtKB-UniRule"/>
</dbReference>
<gene>
    <name evidence="6" type="ORF">THARTR1_10056</name>
</gene>
<reference evidence="6 7" key="1">
    <citation type="submission" date="2017-02" db="EMBL/GenBank/DDBJ databases">
        <title>Genomes of Trichoderma spp. with biocontrol activity.</title>
        <authorList>
            <person name="Gardiner D."/>
            <person name="Kazan K."/>
            <person name="Vos C."/>
            <person name="Harvey P."/>
        </authorList>
    </citation>
    <scope>NUCLEOTIDE SEQUENCE [LARGE SCALE GENOMIC DNA]</scope>
    <source>
        <strain evidence="6 7">Tr1</strain>
    </source>
</reference>
<organism evidence="6 7">
    <name type="scientific">Trichoderma harzianum</name>
    <name type="common">Hypocrea lixii</name>
    <dbReference type="NCBI Taxonomy" id="5544"/>
    <lineage>
        <taxon>Eukaryota</taxon>
        <taxon>Fungi</taxon>
        <taxon>Dikarya</taxon>
        <taxon>Ascomycota</taxon>
        <taxon>Pezizomycotina</taxon>
        <taxon>Sordariomycetes</taxon>
        <taxon>Hypocreomycetidae</taxon>
        <taxon>Hypocreales</taxon>
        <taxon>Hypocreaceae</taxon>
        <taxon>Trichoderma</taxon>
    </lineage>
</organism>
<dbReference type="InterPro" id="IPR011095">
    <property type="entry name" value="Dala_Dala_lig_C"/>
</dbReference>
<comment type="caution">
    <text evidence="6">The sequence shown here is derived from an EMBL/GenBank/DDBJ whole genome shotgun (WGS) entry which is preliminary data.</text>
</comment>
<dbReference type="GO" id="GO:0008716">
    <property type="term" value="F:D-alanine-D-alanine ligase activity"/>
    <property type="evidence" value="ECO:0007669"/>
    <property type="project" value="InterPro"/>
</dbReference>
<feature type="domain" description="ATP-grasp" evidence="5">
    <location>
        <begin position="274"/>
        <end position="500"/>
    </location>
</feature>
<accession>A0A2K0TUI2</accession>
<dbReference type="InterPro" id="IPR011761">
    <property type="entry name" value="ATP-grasp"/>
</dbReference>
<dbReference type="OrthoDB" id="434648at2759"/>
<dbReference type="PANTHER" id="PTHR43585">
    <property type="entry name" value="FUMIPYRROLE BIOSYNTHESIS PROTEIN C"/>
    <property type="match status" value="1"/>
</dbReference>
<dbReference type="PANTHER" id="PTHR43585:SF2">
    <property type="entry name" value="ATP-GRASP ENZYME FSQD"/>
    <property type="match status" value="1"/>
</dbReference>
<dbReference type="Gene3D" id="3.30.1490.20">
    <property type="entry name" value="ATP-grasp fold, A domain"/>
    <property type="match status" value="1"/>
</dbReference>
<protein>
    <recommendedName>
        <fullName evidence="5">ATP-grasp domain-containing protein</fullName>
    </recommendedName>
</protein>
<keyword evidence="3 4" id="KW-0067">ATP-binding</keyword>
<evidence type="ECO:0000256" key="2">
    <source>
        <dbReference type="ARBA" id="ARBA00022741"/>
    </source>
</evidence>
<dbReference type="SUPFAM" id="SSF56059">
    <property type="entry name" value="Glutathione synthetase ATP-binding domain-like"/>
    <property type="match status" value="1"/>
</dbReference>
<dbReference type="Pfam" id="PF18130">
    <property type="entry name" value="ATPgrasp_N"/>
    <property type="match status" value="1"/>
</dbReference>
<dbReference type="InterPro" id="IPR013815">
    <property type="entry name" value="ATP_grasp_subdomain_1"/>
</dbReference>
<evidence type="ECO:0000256" key="1">
    <source>
        <dbReference type="ARBA" id="ARBA00022598"/>
    </source>
</evidence>
<name>A0A2K0TUI2_TRIHA</name>
<dbReference type="Gene3D" id="3.30.470.20">
    <property type="entry name" value="ATP-grasp fold, B domain"/>
    <property type="match status" value="1"/>
</dbReference>
<dbReference type="GO" id="GO:0046872">
    <property type="term" value="F:metal ion binding"/>
    <property type="evidence" value="ECO:0007669"/>
    <property type="project" value="InterPro"/>
</dbReference>
<evidence type="ECO:0000259" key="5">
    <source>
        <dbReference type="PROSITE" id="PS50975"/>
    </source>
</evidence>
<dbReference type="Pfam" id="PF07478">
    <property type="entry name" value="Dala_Dala_lig_C"/>
    <property type="match status" value="1"/>
</dbReference>
<sequence length="605" mass="66382">MTASATGDTKQMFSQVSIHIQDSKRLEEVISLLRLHPDSAGVKLLLHDLNALHVEARPSAIVFVCSSQDGYIIRSDIVSFRLQHVRAFTSIYNITASGAWVPALPVTQDLKTLLSSAIGAVIVQGSDQKDLESSLVKLSVELANKLNIPLTVAQPCPTVRVCVIGGGYSLKHRTSMLNGAAAIGVQLVIIDKSGHWMESQTEAREAFLAVDMAVDEGFCDRIVAACQQYGSQFDGITTFDDKYRVPTARAAGILGLPTESPDAFQTCTRKDEFRQLFPIENFPSFCATSVEDFQAKANELASHLPVIVKPRSGASSQGVNKADTMAEAEKLVEALVRSGSAALVEKYIDGPEVDVNIALIDGQIAFCNIVDQLPCSAELNGLKNAPASFKETTELYPSILPESERSALRETSLAALTKLGFKHGIFHMEARVIGSSVLWSRTSQTDLPYLEKRAIEKIEQPRAMLIEINPRTPGYAGALPALCRYGIDFSLVQILLSVEDTSRARILSLPFGDQENTWVVTGFVATPRGGIFQGENMFEELRDRLPRLMENVIDIMMFFKDGDIIKDPSAQPSWIAFFIVKTENGHKEAVRICEDINKNLRFEIS</sequence>
<dbReference type="InterPro" id="IPR052032">
    <property type="entry name" value="ATP-dep_AA_Ligase"/>
</dbReference>
<evidence type="ECO:0000256" key="4">
    <source>
        <dbReference type="PROSITE-ProRule" id="PRU00409"/>
    </source>
</evidence>
<evidence type="ECO:0000313" key="7">
    <source>
        <dbReference type="Proteomes" id="UP000236290"/>
    </source>
</evidence>
<dbReference type="AlphaFoldDB" id="A0A2K0TUI2"/>
<dbReference type="InterPro" id="IPR041472">
    <property type="entry name" value="BL00235/CARNS1_N"/>
</dbReference>
<evidence type="ECO:0000313" key="6">
    <source>
        <dbReference type="EMBL" id="PNP49195.1"/>
    </source>
</evidence>
<dbReference type="EMBL" id="MTYI01000212">
    <property type="protein sequence ID" value="PNP49195.1"/>
    <property type="molecule type" value="Genomic_DNA"/>
</dbReference>
<dbReference type="Proteomes" id="UP000236290">
    <property type="component" value="Unassembled WGS sequence"/>
</dbReference>
<dbReference type="PROSITE" id="PS50975">
    <property type="entry name" value="ATP_GRASP"/>
    <property type="match status" value="1"/>
</dbReference>
<keyword evidence="2 4" id="KW-0547">Nucleotide-binding</keyword>
<evidence type="ECO:0000256" key="3">
    <source>
        <dbReference type="ARBA" id="ARBA00022840"/>
    </source>
</evidence>
<proteinExistence type="predicted"/>
<keyword evidence="1" id="KW-0436">Ligase</keyword>